<dbReference type="EMBL" id="UYJE01004853">
    <property type="protein sequence ID" value="VDI31993.1"/>
    <property type="molecule type" value="Genomic_DNA"/>
</dbReference>
<dbReference type="Proteomes" id="UP000596742">
    <property type="component" value="Unassembled WGS sequence"/>
</dbReference>
<gene>
    <name evidence="2" type="ORF">MGAL_10B029619</name>
</gene>
<feature type="compositionally biased region" description="Basic and acidic residues" evidence="1">
    <location>
        <begin position="32"/>
        <end position="55"/>
    </location>
</feature>
<organism evidence="2 3">
    <name type="scientific">Mytilus galloprovincialis</name>
    <name type="common">Mediterranean mussel</name>
    <dbReference type="NCBI Taxonomy" id="29158"/>
    <lineage>
        <taxon>Eukaryota</taxon>
        <taxon>Metazoa</taxon>
        <taxon>Spiralia</taxon>
        <taxon>Lophotrochozoa</taxon>
        <taxon>Mollusca</taxon>
        <taxon>Bivalvia</taxon>
        <taxon>Autobranchia</taxon>
        <taxon>Pteriomorphia</taxon>
        <taxon>Mytilida</taxon>
        <taxon>Mytiloidea</taxon>
        <taxon>Mytilidae</taxon>
        <taxon>Mytilinae</taxon>
        <taxon>Mytilus</taxon>
    </lineage>
</organism>
<protein>
    <submittedName>
        <fullName evidence="2">Uncharacterized protein</fullName>
    </submittedName>
</protein>
<feature type="region of interest" description="Disordered" evidence="1">
    <location>
        <begin position="1"/>
        <end position="74"/>
    </location>
</feature>
<evidence type="ECO:0000313" key="3">
    <source>
        <dbReference type="Proteomes" id="UP000596742"/>
    </source>
</evidence>
<evidence type="ECO:0000256" key="1">
    <source>
        <dbReference type="SAM" id="MobiDB-lite"/>
    </source>
</evidence>
<feature type="compositionally biased region" description="Polar residues" evidence="1">
    <location>
        <begin position="63"/>
        <end position="74"/>
    </location>
</feature>
<comment type="caution">
    <text evidence="2">The sequence shown here is derived from an EMBL/GenBank/DDBJ whole genome shotgun (WGS) entry which is preliminary data.</text>
</comment>
<keyword evidence="3" id="KW-1185">Reference proteome</keyword>
<sequence length="74" mass="8008">MGKSHSRPSSKSYDINKEPKPEDTENGGVTEKSIKAISDDQQCSKRSDSCPDIHSDSGPVKDSNPSSNKNTDIN</sequence>
<evidence type="ECO:0000313" key="2">
    <source>
        <dbReference type="EMBL" id="VDI31993.1"/>
    </source>
</evidence>
<dbReference type="AlphaFoldDB" id="A0A8B6EC69"/>
<proteinExistence type="predicted"/>
<name>A0A8B6EC69_MYTGA</name>
<accession>A0A8B6EC69</accession>
<feature type="compositionally biased region" description="Basic and acidic residues" evidence="1">
    <location>
        <begin position="14"/>
        <end position="23"/>
    </location>
</feature>
<reference evidence="2" key="1">
    <citation type="submission" date="2018-11" db="EMBL/GenBank/DDBJ databases">
        <authorList>
            <person name="Alioto T."/>
            <person name="Alioto T."/>
        </authorList>
    </citation>
    <scope>NUCLEOTIDE SEQUENCE</scope>
</reference>